<sequence>MPRSSLQKLFPSSGAMHMTRSSSKGVDLGSVHASQADEPLQFFLKFPACHDQKLSHDRTLSLWSCIVSNFKNHNRCRILEAPRWCGINPLGPFGCLARAKDIVWIPVIRQEKDLTLWPCIECCEGYLSFDLPTPGSTEFIGTQPVQQTSVAGRRTSDLRKPEIEGEIIKFGAWNNELNHWIWGLILGMLKPDSWLVNMLAPTCWKIKPPKKAFARSSEKHNHRLKDFPEFNTITHMCLNAAPTSVSEDTLDSYPPPRDIMC</sequence>
<reference evidence="2 3" key="1">
    <citation type="submission" date="2024-01" db="EMBL/GenBank/DDBJ databases">
        <title>The genomes of 5 underutilized Papilionoideae crops provide insights into root nodulation and disease resistanc.</title>
        <authorList>
            <person name="Jiang F."/>
        </authorList>
    </citation>
    <scope>NUCLEOTIDE SEQUENCE [LARGE SCALE GENOMIC DNA]</scope>
    <source>
        <strain evidence="2">LVBAO_FW01</strain>
        <tissue evidence="2">Leaves</tissue>
    </source>
</reference>
<evidence type="ECO:0000313" key="3">
    <source>
        <dbReference type="Proteomes" id="UP001367508"/>
    </source>
</evidence>
<dbReference type="AlphaFoldDB" id="A0AAN9KBQ4"/>
<keyword evidence="3" id="KW-1185">Reference proteome</keyword>
<dbReference type="EMBL" id="JAYMYQ010000009">
    <property type="protein sequence ID" value="KAK7313793.1"/>
    <property type="molecule type" value="Genomic_DNA"/>
</dbReference>
<accession>A0AAN9KBQ4</accession>
<organism evidence="2 3">
    <name type="scientific">Canavalia gladiata</name>
    <name type="common">Sword bean</name>
    <name type="synonym">Dolichos gladiatus</name>
    <dbReference type="NCBI Taxonomy" id="3824"/>
    <lineage>
        <taxon>Eukaryota</taxon>
        <taxon>Viridiplantae</taxon>
        <taxon>Streptophyta</taxon>
        <taxon>Embryophyta</taxon>
        <taxon>Tracheophyta</taxon>
        <taxon>Spermatophyta</taxon>
        <taxon>Magnoliopsida</taxon>
        <taxon>eudicotyledons</taxon>
        <taxon>Gunneridae</taxon>
        <taxon>Pentapetalae</taxon>
        <taxon>rosids</taxon>
        <taxon>fabids</taxon>
        <taxon>Fabales</taxon>
        <taxon>Fabaceae</taxon>
        <taxon>Papilionoideae</taxon>
        <taxon>50 kb inversion clade</taxon>
        <taxon>NPAAA clade</taxon>
        <taxon>indigoferoid/millettioid clade</taxon>
        <taxon>Phaseoleae</taxon>
        <taxon>Canavalia</taxon>
    </lineage>
</organism>
<dbReference type="Proteomes" id="UP001367508">
    <property type="component" value="Unassembled WGS sequence"/>
</dbReference>
<feature type="region of interest" description="Disordered" evidence="1">
    <location>
        <begin position="1"/>
        <end position="23"/>
    </location>
</feature>
<protein>
    <submittedName>
        <fullName evidence="2">Uncharacterized protein</fullName>
    </submittedName>
</protein>
<comment type="caution">
    <text evidence="2">The sequence shown here is derived from an EMBL/GenBank/DDBJ whole genome shotgun (WGS) entry which is preliminary data.</text>
</comment>
<evidence type="ECO:0000256" key="1">
    <source>
        <dbReference type="SAM" id="MobiDB-lite"/>
    </source>
</evidence>
<evidence type="ECO:0000313" key="2">
    <source>
        <dbReference type="EMBL" id="KAK7313793.1"/>
    </source>
</evidence>
<proteinExistence type="predicted"/>
<name>A0AAN9KBQ4_CANGL</name>
<gene>
    <name evidence="2" type="ORF">VNO77_38994</name>
</gene>